<gene>
    <name evidence="1" type="ORF">A0128_20095</name>
</gene>
<proteinExistence type="predicted"/>
<dbReference type="OrthoDB" id="345876at2"/>
<accession>A0A1D7V3D3</accession>
<dbReference type="KEGG" id="laj:A0128_20095"/>
<evidence type="ECO:0000313" key="2">
    <source>
        <dbReference type="Proteomes" id="UP000094197"/>
    </source>
</evidence>
<keyword evidence="2" id="KW-1185">Reference proteome</keyword>
<evidence type="ECO:0000313" key="1">
    <source>
        <dbReference type="EMBL" id="AOP36323.1"/>
    </source>
</evidence>
<organism evidence="1 2">
    <name type="scientific">Leptospira tipperaryensis</name>
    <dbReference type="NCBI Taxonomy" id="2564040"/>
    <lineage>
        <taxon>Bacteria</taxon>
        <taxon>Pseudomonadati</taxon>
        <taxon>Spirochaetota</taxon>
        <taxon>Spirochaetia</taxon>
        <taxon>Leptospirales</taxon>
        <taxon>Leptospiraceae</taxon>
        <taxon>Leptospira</taxon>
    </lineage>
</organism>
<name>A0A1D7V3D3_9LEPT</name>
<protein>
    <submittedName>
        <fullName evidence="1">Uncharacterized protein</fullName>
    </submittedName>
</protein>
<dbReference type="EMBL" id="CP015218">
    <property type="protein sequence ID" value="AOP36323.1"/>
    <property type="molecule type" value="Genomic_DNA"/>
</dbReference>
<dbReference type="Proteomes" id="UP000094197">
    <property type="component" value="Chromosome 2"/>
</dbReference>
<dbReference type="RefSeq" id="WP_069609544.1">
    <property type="nucleotide sequence ID" value="NZ_CP015218.1"/>
</dbReference>
<dbReference type="AlphaFoldDB" id="A0A1D7V3D3"/>
<reference evidence="1 2" key="1">
    <citation type="submission" date="2016-04" db="EMBL/GenBank/DDBJ databases">
        <title>Complete genome seqeunce of Leptospira alstonii serovar Room22.</title>
        <authorList>
            <person name="Nally J.E."/>
            <person name="Bayles D.O."/>
            <person name="Hurley D."/>
            <person name="Fanning S."/>
            <person name="McMahon B.J."/>
            <person name="Arent Z."/>
        </authorList>
    </citation>
    <scope>NUCLEOTIDE SEQUENCE [LARGE SCALE GENOMIC DNA]</scope>
    <source>
        <strain evidence="1 2">GWTS #1</strain>
    </source>
</reference>
<sequence>MKKTKKDLPSYDLICFGDLAYEFDSSEKKKIEKKIRRRLKYYALGEFDPDRVEYIRKLKDELREEFRNYQSSKYYKGATGMYSDTKDFDFESFLHEYQAMFPKILPDEMARILHFSIYLYYLR</sequence>